<sequence>MRSQIWVGDVVQALEVARTDDERARVLEMLGFVPAAVLRRATDDAPFAGPQGPRTPPPVRTRPQEREHEPDQEVLPGFHGDEESPYGGVTVELPLLQPTRVEALHAPREPAERLARPTAERAPLPLLPLFVPGWTSAIIRAMVSRQVSEGAVDIASLIDTLAHGRPVRRLPRLPVPTMRYGVQVLVDRSTGMQPFRRDQNELLEHFRTVVGPDLVEVGYFSAVPQQGTGPGGRWTRTAYVPPEPGRPVLLLSDLGLGEPPEDVRRGTREDWEHFVSLVTRAGCSVVALSPYPPRRWPHWMTHLLPLVSWDRTTTASRAAVRLP</sequence>
<dbReference type="EMBL" id="CP109011">
    <property type="protein sequence ID" value="WUT41943.1"/>
    <property type="molecule type" value="Genomic_DNA"/>
</dbReference>
<evidence type="ECO:0000313" key="2">
    <source>
        <dbReference type="EMBL" id="WUT41943.1"/>
    </source>
</evidence>
<organism evidence="2 3">
    <name type="scientific">Streptomyces pseudovenezuelae</name>
    <dbReference type="NCBI Taxonomy" id="67350"/>
    <lineage>
        <taxon>Bacteria</taxon>
        <taxon>Bacillati</taxon>
        <taxon>Actinomycetota</taxon>
        <taxon>Actinomycetes</taxon>
        <taxon>Kitasatosporales</taxon>
        <taxon>Streptomycetaceae</taxon>
        <taxon>Streptomyces</taxon>
        <taxon>Streptomyces aurantiacus group</taxon>
    </lineage>
</organism>
<dbReference type="RefSeq" id="WP_329260095.1">
    <property type="nucleotide sequence ID" value="NZ_CP109011.1"/>
</dbReference>
<reference evidence="2" key="1">
    <citation type="submission" date="2022-10" db="EMBL/GenBank/DDBJ databases">
        <title>The complete genomes of actinobacterial strains from the NBC collection.</title>
        <authorList>
            <person name="Joergensen T.S."/>
            <person name="Alvarez Arevalo M."/>
            <person name="Sterndorff E.B."/>
            <person name="Faurdal D."/>
            <person name="Vuksanovic O."/>
            <person name="Mourched A.-S."/>
            <person name="Charusanti P."/>
            <person name="Shaw S."/>
            <person name="Blin K."/>
            <person name="Weber T."/>
        </authorList>
    </citation>
    <scope>NUCLEOTIDE SEQUENCE</scope>
    <source>
        <strain evidence="2">NBC_00686</strain>
    </source>
</reference>
<evidence type="ECO:0000313" key="3">
    <source>
        <dbReference type="Proteomes" id="UP001432168"/>
    </source>
</evidence>
<keyword evidence="3" id="KW-1185">Reference proteome</keyword>
<name>A0ABZ1WRA5_9ACTN</name>
<accession>A0ABZ1WRA5</accession>
<feature type="region of interest" description="Disordered" evidence="1">
    <location>
        <begin position="44"/>
        <end position="79"/>
    </location>
</feature>
<feature type="compositionally biased region" description="Basic and acidic residues" evidence="1">
    <location>
        <begin position="62"/>
        <end position="71"/>
    </location>
</feature>
<dbReference type="Proteomes" id="UP001432168">
    <property type="component" value="Chromosome"/>
</dbReference>
<proteinExistence type="predicted"/>
<protein>
    <submittedName>
        <fullName evidence="2">Uncharacterized protein</fullName>
    </submittedName>
</protein>
<gene>
    <name evidence="2" type="ORF">OG929_06510</name>
</gene>
<evidence type="ECO:0000256" key="1">
    <source>
        <dbReference type="SAM" id="MobiDB-lite"/>
    </source>
</evidence>